<reference evidence="1" key="2">
    <citation type="submission" date="2020-11" db="EMBL/GenBank/DDBJ databases">
        <authorList>
            <person name="McCartney M.A."/>
            <person name="Auch B."/>
            <person name="Kono T."/>
            <person name="Mallez S."/>
            <person name="Becker A."/>
            <person name="Gohl D.M."/>
            <person name="Silverstein K.A.T."/>
            <person name="Koren S."/>
            <person name="Bechman K.B."/>
            <person name="Herman A."/>
            <person name="Abrahante J.E."/>
            <person name="Garbe J."/>
        </authorList>
    </citation>
    <scope>NUCLEOTIDE SEQUENCE</scope>
    <source>
        <strain evidence="1">Duluth1</strain>
        <tissue evidence="1">Whole animal</tissue>
    </source>
</reference>
<dbReference type="InterPro" id="IPR015919">
    <property type="entry name" value="Cadherin-like_sf"/>
</dbReference>
<accession>A0A9D3Z288</accession>
<evidence type="ECO:0000313" key="2">
    <source>
        <dbReference type="Proteomes" id="UP000828390"/>
    </source>
</evidence>
<dbReference type="EMBL" id="JAIWYP010000014">
    <property type="protein sequence ID" value="KAH3708972.1"/>
    <property type="molecule type" value="Genomic_DNA"/>
</dbReference>
<dbReference type="Proteomes" id="UP000828390">
    <property type="component" value="Unassembled WGS sequence"/>
</dbReference>
<dbReference type="AlphaFoldDB" id="A0A9D3Z288"/>
<comment type="caution">
    <text evidence="1">The sequence shown here is derived from an EMBL/GenBank/DDBJ whole genome shotgun (WGS) entry which is preliminary data.</text>
</comment>
<keyword evidence="2" id="KW-1185">Reference proteome</keyword>
<dbReference type="GO" id="GO:0016020">
    <property type="term" value="C:membrane"/>
    <property type="evidence" value="ECO:0007669"/>
    <property type="project" value="InterPro"/>
</dbReference>
<protein>
    <submittedName>
        <fullName evidence="1">Uncharacterized protein</fullName>
    </submittedName>
</protein>
<name>A0A9D3Z288_DREPO</name>
<proteinExistence type="predicted"/>
<dbReference type="SUPFAM" id="SSF49313">
    <property type="entry name" value="Cadherin-like"/>
    <property type="match status" value="1"/>
</dbReference>
<evidence type="ECO:0000313" key="1">
    <source>
        <dbReference type="EMBL" id="KAH3708972.1"/>
    </source>
</evidence>
<reference evidence="1" key="1">
    <citation type="journal article" date="2019" name="bioRxiv">
        <title>The Genome of the Zebra Mussel, Dreissena polymorpha: A Resource for Invasive Species Research.</title>
        <authorList>
            <person name="McCartney M.A."/>
            <person name="Auch B."/>
            <person name="Kono T."/>
            <person name="Mallez S."/>
            <person name="Zhang Y."/>
            <person name="Obille A."/>
            <person name="Becker A."/>
            <person name="Abrahante J.E."/>
            <person name="Garbe J."/>
            <person name="Badalamenti J.P."/>
            <person name="Herman A."/>
            <person name="Mangelson H."/>
            <person name="Liachko I."/>
            <person name="Sullivan S."/>
            <person name="Sone E.D."/>
            <person name="Koren S."/>
            <person name="Silverstein K.A.T."/>
            <person name="Beckman K.B."/>
            <person name="Gohl D.M."/>
        </authorList>
    </citation>
    <scope>NUCLEOTIDE SEQUENCE</scope>
    <source>
        <strain evidence="1">Duluth1</strain>
        <tissue evidence="1">Whole animal</tissue>
    </source>
</reference>
<gene>
    <name evidence="1" type="ORF">DPMN_068432</name>
</gene>
<sequence>MIENFLTLKEELDLDAGLQSQLETTNITVKITCYKSSHTLHVFIEPVNEFPPFFLDRPYYTTIPENTQVGASVFEMKSKMGDFDIPADIIKTSDWISIRYRSTMGGAIFRSTARQA</sequence>
<organism evidence="1 2">
    <name type="scientific">Dreissena polymorpha</name>
    <name type="common">Zebra mussel</name>
    <name type="synonym">Mytilus polymorpha</name>
    <dbReference type="NCBI Taxonomy" id="45954"/>
    <lineage>
        <taxon>Eukaryota</taxon>
        <taxon>Metazoa</taxon>
        <taxon>Spiralia</taxon>
        <taxon>Lophotrochozoa</taxon>
        <taxon>Mollusca</taxon>
        <taxon>Bivalvia</taxon>
        <taxon>Autobranchia</taxon>
        <taxon>Heteroconchia</taxon>
        <taxon>Euheterodonta</taxon>
        <taxon>Imparidentia</taxon>
        <taxon>Neoheterodontei</taxon>
        <taxon>Myida</taxon>
        <taxon>Dreissenoidea</taxon>
        <taxon>Dreissenidae</taxon>
        <taxon>Dreissena</taxon>
    </lineage>
</organism>
<dbReference type="GO" id="GO:0005509">
    <property type="term" value="F:calcium ion binding"/>
    <property type="evidence" value="ECO:0007669"/>
    <property type="project" value="InterPro"/>
</dbReference>